<keyword evidence="2" id="KW-1185">Reference proteome</keyword>
<evidence type="ECO:0000313" key="1">
    <source>
        <dbReference type="EMBL" id="KAK5600566.1"/>
    </source>
</evidence>
<comment type="caution">
    <text evidence="1">The sequence shown here is derived from an EMBL/GenBank/DDBJ whole genome shotgun (WGS) entry which is preliminary data.</text>
</comment>
<reference evidence="1 2" key="1">
    <citation type="submission" date="2021-06" db="EMBL/GenBank/DDBJ databases">
        <authorList>
            <person name="Palmer J.M."/>
        </authorList>
    </citation>
    <scope>NUCLEOTIDE SEQUENCE [LARGE SCALE GENOMIC DNA]</scope>
    <source>
        <strain evidence="1 2">MEX-2019</strain>
        <tissue evidence="1">Muscle</tissue>
    </source>
</reference>
<dbReference type="AlphaFoldDB" id="A0AAV9QSV1"/>
<organism evidence="1 2">
    <name type="scientific">Crenichthys baileyi</name>
    <name type="common">White River springfish</name>
    <dbReference type="NCBI Taxonomy" id="28760"/>
    <lineage>
        <taxon>Eukaryota</taxon>
        <taxon>Metazoa</taxon>
        <taxon>Chordata</taxon>
        <taxon>Craniata</taxon>
        <taxon>Vertebrata</taxon>
        <taxon>Euteleostomi</taxon>
        <taxon>Actinopterygii</taxon>
        <taxon>Neopterygii</taxon>
        <taxon>Teleostei</taxon>
        <taxon>Neoteleostei</taxon>
        <taxon>Acanthomorphata</taxon>
        <taxon>Ovalentaria</taxon>
        <taxon>Atherinomorphae</taxon>
        <taxon>Cyprinodontiformes</taxon>
        <taxon>Goodeidae</taxon>
        <taxon>Crenichthys</taxon>
    </lineage>
</organism>
<dbReference type="EMBL" id="JAHHUM010002884">
    <property type="protein sequence ID" value="KAK5600566.1"/>
    <property type="molecule type" value="Genomic_DNA"/>
</dbReference>
<gene>
    <name evidence="1" type="ORF">CRENBAI_014798</name>
</gene>
<accession>A0AAV9QSV1</accession>
<proteinExistence type="predicted"/>
<evidence type="ECO:0000313" key="2">
    <source>
        <dbReference type="Proteomes" id="UP001311232"/>
    </source>
</evidence>
<dbReference type="Proteomes" id="UP001311232">
    <property type="component" value="Unassembled WGS sequence"/>
</dbReference>
<protein>
    <submittedName>
        <fullName evidence="1">Uncharacterized protein</fullName>
    </submittedName>
</protein>
<name>A0AAV9QSV1_9TELE</name>
<sequence length="109" mass="12424">MFAVIELYSDSRNKRKMDEVSEPLFISAFNNRTASCLILLNQSVCLPQGSFTSQSLSFPTGGIISFSFWRFVRDWQLSVLAQVFYVLMVPYLDSKPGWTGRKNTLKGRS</sequence>